<evidence type="ECO:0000256" key="1">
    <source>
        <dbReference type="SAM" id="MobiDB-lite"/>
    </source>
</evidence>
<name>A0A8S1HFF9_9PELO</name>
<organism evidence="2 3">
    <name type="scientific">Caenorhabditis auriculariae</name>
    <dbReference type="NCBI Taxonomy" id="2777116"/>
    <lineage>
        <taxon>Eukaryota</taxon>
        <taxon>Metazoa</taxon>
        <taxon>Ecdysozoa</taxon>
        <taxon>Nematoda</taxon>
        <taxon>Chromadorea</taxon>
        <taxon>Rhabditida</taxon>
        <taxon>Rhabditina</taxon>
        <taxon>Rhabditomorpha</taxon>
        <taxon>Rhabditoidea</taxon>
        <taxon>Rhabditidae</taxon>
        <taxon>Peloderinae</taxon>
        <taxon>Caenorhabditis</taxon>
    </lineage>
</organism>
<dbReference type="Proteomes" id="UP000835052">
    <property type="component" value="Unassembled WGS sequence"/>
</dbReference>
<feature type="compositionally biased region" description="Polar residues" evidence="1">
    <location>
        <begin position="63"/>
        <end position="93"/>
    </location>
</feature>
<keyword evidence="3" id="KW-1185">Reference proteome</keyword>
<dbReference type="AlphaFoldDB" id="A0A8S1HFF9"/>
<reference evidence="2" key="1">
    <citation type="submission" date="2020-10" db="EMBL/GenBank/DDBJ databases">
        <authorList>
            <person name="Kikuchi T."/>
        </authorList>
    </citation>
    <scope>NUCLEOTIDE SEQUENCE</scope>
    <source>
        <strain evidence="2">NKZ352</strain>
    </source>
</reference>
<sequence length="113" mass="12311">MFQATRHALSGRDGLPVLSSLLAASASSASPKEPSVTDLRFHCAVTIPTRATMFNWLKRLTGTPRQNSINDENVTSDALTPVRSCNLTPTSDVSGYEKSSRSRKVEKQLVSFN</sequence>
<accession>A0A8S1HFF9</accession>
<dbReference type="EMBL" id="CAJGYM010000032">
    <property type="protein sequence ID" value="CAD6193071.1"/>
    <property type="molecule type" value="Genomic_DNA"/>
</dbReference>
<feature type="region of interest" description="Disordered" evidence="1">
    <location>
        <begin position="63"/>
        <end position="113"/>
    </location>
</feature>
<protein>
    <submittedName>
        <fullName evidence="2">Uncharacterized protein</fullName>
    </submittedName>
</protein>
<evidence type="ECO:0000313" key="2">
    <source>
        <dbReference type="EMBL" id="CAD6193071.1"/>
    </source>
</evidence>
<feature type="compositionally biased region" description="Basic and acidic residues" evidence="1">
    <location>
        <begin position="98"/>
        <end position="107"/>
    </location>
</feature>
<comment type="caution">
    <text evidence="2">The sequence shown here is derived from an EMBL/GenBank/DDBJ whole genome shotgun (WGS) entry which is preliminary data.</text>
</comment>
<evidence type="ECO:0000313" key="3">
    <source>
        <dbReference type="Proteomes" id="UP000835052"/>
    </source>
</evidence>
<proteinExistence type="predicted"/>
<gene>
    <name evidence="2" type="ORF">CAUJ_LOCUS8990</name>
</gene>